<dbReference type="AlphaFoldDB" id="A0A4Y2A3F2"/>
<proteinExistence type="predicted"/>
<reference evidence="2 3" key="1">
    <citation type="journal article" date="2019" name="Sci. Rep.">
        <title>Orb-weaving spider Araneus ventricosus genome elucidates the spidroin gene catalogue.</title>
        <authorList>
            <person name="Kono N."/>
            <person name="Nakamura H."/>
            <person name="Ohtoshi R."/>
            <person name="Moran D.A.P."/>
            <person name="Shinohara A."/>
            <person name="Yoshida Y."/>
            <person name="Fujiwara M."/>
            <person name="Mori M."/>
            <person name="Tomita M."/>
            <person name="Arakawa K."/>
        </authorList>
    </citation>
    <scope>NUCLEOTIDE SEQUENCE [LARGE SCALE GENOMIC DNA]</scope>
</reference>
<comment type="caution">
    <text evidence="2">The sequence shown here is derived from an EMBL/GenBank/DDBJ whole genome shotgun (WGS) entry which is preliminary data.</text>
</comment>
<sequence length="119" mass="13397">MNGRPFISPTTRSEEKRENGTDESIPQIISATVPVTCVYAIFVNKSSFSVILLVALFPPYTHRTIFVTVYTADLRWNRGTKLEPFCPEIDSLPPVDRRIYQQNGSDLDINSTTMSSLPD</sequence>
<dbReference type="Proteomes" id="UP000499080">
    <property type="component" value="Unassembled WGS sequence"/>
</dbReference>
<accession>A0A4Y2A3F2</accession>
<keyword evidence="3" id="KW-1185">Reference proteome</keyword>
<gene>
    <name evidence="2" type="ORF">AVEN_235349_1</name>
</gene>
<feature type="region of interest" description="Disordered" evidence="1">
    <location>
        <begin position="1"/>
        <end position="24"/>
    </location>
</feature>
<evidence type="ECO:0000313" key="3">
    <source>
        <dbReference type="Proteomes" id="UP000499080"/>
    </source>
</evidence>
<evidence type="ECO:0000256" key="1">
    <source>
        <dbReference type="SAM" id="MobiDB-lite"/>
    </source>
</evidence>
<organism evidence="2 3">
    <name type="scientific">Araneus ventricosus</name>
    <name type="common">Orbweaver spider</name>
    <name type="synonym">Epeira ventricosa</name>
    <dbReference type="NCBI Taxonomy" id="182803"/>
    <lineage>
        <taxon>Eukaryota</taxon>
        <taxon>Metazoa</taxon>
        <taxon>Ecdysozoa</taxon>
        <taxon>Arthropoda</taxon>
        <taxon>Chelicerata</taxon>
        <taxon>Arachnida</taxon>
        <taxon>Araneae</taxon>
        <taxon>Araneomorphae</taxon>
        <taxon>Entelegynae</taxon>
        <taxon>Araneoidea</taxon>
        <taxon>Araneidae</taxon>
        <taxon>Araneus</taxon>
    </lineage>
</organism>
<evidence type="ECO:0000313" key="2">
    <source>
        <dbReference type="EMBL" id="GBL74381.1"/>
    </source>
</evidence>
<protein>
    <submittedName>
        <fullName evidence="2">Uncharacterized protein</fullName>
    </submittedName>
</protein>
<name>A0A4Y2A3F2_ARAVE</name>
<dbReference type="EMBL" id="BGPR01000005">
    <property type="protein sequence ID" value="GBL74381.1"/>
    <property type="molecule type" value="Genomic_DNA"/>
</dbReference>